<evidence type="ECO:0000313" key="2">
    <source>
        <dbReference type="EMBL" id="KAL2721194.1"/>
    </source>
</evidence>
<gene>
    <name evidence="2" type="ORF">V1477_020014</name>
</gene>
<evidence type="ECO:0000256" key="1">
    <source>
        <dbReference type="SAM" id="MobiDB-lite"/>
    </source>
</evidence>
<comment type="caution">
    <text evidence="2">The sequence shown here is derived from an EMBL/GenBank/DDBJ whole genome shotgun (WGS) entry which is preliminary data.</text>
</comment>
<feature type="compositionally biased region" description="Basic and acidic residues" evidence="1">
    <location>
        <begin position="64"/>
        <end position="100"/>
    </location>
</feature>
<name>A0ABD2AKR4_VESMC</name>
<feature type="compositionally biased region" description="Basic and acidic residues" evidence="1">
    <location>
        <begin position="107"/>
        <end position="117"/>
    </location>
</feature>
<keyword evidence="3" id="KW-1185">Reference proteome</keyword>
<dbReference type="EMBL" id="JAYRBN010000116">
    <property type="protein sequence ID" value="KAL2721194.1"/>
    <property type="molecule type" value="Genomic_DNA"/>
</dbReference>
<reference evidence="2 3" key="1">
    <citation type="journal article" date="2024" name="Ann. Entomol. Soc. Am.">
        <title>Genomic analyses of the southern and eastern yellowjacket wasps (Hymenoptera: Vespidae) reveal evolutionary signatures of social life.</title>
        <authorList>
            <person name="Catto M.A."/>
            <person name="Caine P.B."/>
            <person name="Orr S.E."/>
            <person name="Hunt B.G."/>
            <person name="Goodisman M.A.D."/>
        </authorList>
    </citation>
    <scope>NUCLEOTIDE SEQUENCE [LARGE SCALE GENOMIC DNA]</scope>
    <source>
        <strain evidence="2">232</strain>
        <tissue evidence="2">Head and thorax</tissue>
    </source>
</reference>
<sequence length="130" mass="15632">MNGNRSYHENPYRRLHVCEERSFGGKAKHRGWCGYDEERKKEGGKEEEEEEEEEKRRRKRRRKEEKEEGKEECTRDRPRTFECNREEEKKVEEDEKRGRESGAGGRLFREAIIRHGESSSAFAGRKITRK</sequence>
<dbReference type="Proteomes" id="UP001607303">
    <property type="component" value="Unassembled WGS sequence"/>
</dbReference>
<evidence type="ECO:0000313" key="3">
    <source>
        <dbReference type="Proteomes" id="UP001607303"/>
    </source>
</evidence>
<feature type="region of interest" description="Disordered" evidence="1">
    <location>
        <begin position="25"/>
        <end position="130"/>
    </location>
</feature>
<proteinExistence type="predicted"/>
<organism evidence="2 3">
    <name type="scientific">Vespula maculifrons</name>
    <name type="common">Eastern yellow jacket</name>
    <name type="synonym">Wasp</name>
    <dbReference type="NCBI Taxonomy" id="7453"/>
    <lineage>
        <taxon>Eukaryota</taxon>
        <taxon>Metazoa</taxon>
        <taxon>Ecdysozoa</taxon>
        <taxon>Arthropoda</taxon>
        <taxon>Hexapoda</taxon>
        <taxon>Insecta</taxon>
        <taxon>Pterygota</taxon>
        <taxon>Neoptera</taxon>
        <taxon>Endopterygota</taxon>
        <taxon>Hymenoptera</taxon>
        <taxon>Apocrita</taxon>
        <taxon>Aculeata</taxon>
        <taxon>Vespoidea</taxon>
        <taxon>Vespidae</taxon>
        <taxon>Vespinae</taxon>
        <taxon>Vespula</taxon>
    </lineage>
</organism>
<dbReference type="AlphaFoldDB" id="A0ABD2AKR4"/>
<protein>
    <submittedName>
        <fullName evidence="2">Uncharacterized protein</fullName>
    </submittedName>
</protein>
<accession>A0ABD2AKR4</accession>
<feature type="region of interest" description="Disordered" evidence="1">
    <location>
        <begin position="1"/>
        <end position="20"/>
    </location>
</feature>